<dbReference type="PANTHER" id="PTHR43537:SF49">
    <property type="entry name" value="TRANSCRIPTIONAL REGULATORY PROTEIN"/>
    <property type="match status" value="1"/>
</dbReference>
<reference evidence="6 7" key="1">
    <citation type="submission" date="2018-12" db="EMBL/GenBank/DDBJ databases">
        <authorList>
            <person name="Li F."/>
        </authorList>
    </citation>
    <scope>NUCLEOTIDE SEQUENCE [LARGE SCALE GENOMIC DNA]</scope>
    <source>
        <strain evidence="6 7">EGI 6500705</strain>
    </source>
</reference>
<dbReference type="InterPro" id="IPR036388">
    <property type="entry name" value="WH-like_DNA-bd_sf"/>
</dbReference>
<dbReference type="SUPFAM" id="SSF48008">
    <property type="entry name" value="GntR ligand-binding domain-like"/>
    <property type="match status" value="1"/>
</dbReference>
<dbReference type="GO" id="GO:0003677">
    <property type="term" value="F:DNA binding"/>
    <property type="evidence" value="ECO:0007669"/>
    <property type="project" value="UniProtKB-KW"/>
</dbReference>
<dbReference type="GO" id="GO:0003700">
    <property type="term" value="F:DNA-binding transcription factor activity"/>
    <property type="evidence" value="ECO:0007669"/>
    <property type="project" value="InterPro"/>
</dbReference>
<gene>
    <name evidence="6" type="ORF">ELQ94_04655</name>
</gene>
<evidence type="ECO:0000313" key="6">
    <source>
        <dbReference type="EMBL" id="RUR00846.1"/>
    </source>
</evidence>
<dbReference type="OrthoDB" id="5243844at2"/>
<dbReference type="SMART" id="SM00345">
    <property type="entry name" value="HTH_GNTR"/>
    <property type="match status" value="1"/>
</dbReference>
<evidence type="ECO:0000313" key="7">
    <source>
        <dbReference type="Proteomes" id="UP000274909"/>
    </source>
</evidence>
<keyword evidence="2" id="KW-0238">DNA-binding</keyword>
<dbReference type="InterPro" id="IPR011711">
    <property type="entry name" value="GntR_C"/>
</dbReference>
<evidence type="ECO:0000256" key="3">
    <source>
        <dbReference type="ARBA" id="ARBA00023163"/>
    </source>
</evidence>
<keyword evidence="3" id="KW-0804">Transcription</keyword>
<feature type="region of interest" description="Disordered" evidence="4">
    <location>
        <begin position="1"/>
        <end position="29"/>
    </location>
</feature>
<sequence length="320" mass="35544">MADDRRRRRRRALARRRDHRRRLPPVRPGSRRVVRLVGVLDHARRAPHGSAPRSPAPGRATRALRSRGCRCHRARDRRARRPLATDRALRPRLGGRRRVTGVRSSRPTRAHGVADDLGSRIRSGALAPGSALRETELEAHYGVSRHTVRQALAQLVSERLATSIPFSGVAVARIDAEGLVALQELRCALESEAVRLLRSRHGTRWPPTVTGPIVDALDELERACLGSDVDMSVERAHSRVHTAIVRAASSRRITEAYEGLDAELLVFLRHIRPELETARLTADHRALLSEVQERGTDAIRDHLDASTELLARAARNVGSG</sequence>
<dbReference type="Gene3D" id="1.10.10.10">
    <property type="entry name" value="Winged helix-like DNA-binding domain superfamily/Winged helix DNA-binding domain"/>
    <property type="match status" value="1"/>
</dbReference>
<dbReference type="Pfam" id="PF07729">
    <property type="entry name" value="FCD"/>
    <property type="match status" value="1"/>
</dbReference>
<feature type="region of interest" description="Disordered" evidence="4">
    <location>
        <begin position="43"/>
        <end position="68"/>
    </location>
</feature>
<evidence type="ECO:0000256" key="4">
    <source>
        <dbReference type="SAM" id="MobiDB-lite"/>
    </source>
</evidence>
<accession>A0A3S0X729</accession>
<dbReference type="PROSITE" id="PS50949">
    <property type="entry name" value="HTH_GNTR"/>
    <property type="match status" value="1"/>
</dbReference>
<protein>
    <submittedName>
        <fullName evidence="6">GntR family transcriptional regulator</fullName>
    </submittedName>
</protein>
<keyword evidence="1" id="KW-0805">Transcription regulation</keyword>
<evidence type="ECO:0000256" key="1">
    <source>
        <dbReference type="ARBA" id="ARBA00023015"/>
    </source>
</evidence>
<dbReference type="Proteomes" id="UP000274909">
    <property type="component" value="Unassembled WGS sequence"/>
</dbReference>
<comment type="caution">
    <text evidence="6">The sequence shown here is derived from an EMBL/GenBank/DDBJ whole genome shotgun (WGS) entry which is preliminary data.</text>
</comment>
<feature type="domain" description="HTH gntR-type" evidence="5">
    <location>
        <begin position="107"/>
        <end position="174"/>
    </location>
</feature>
<dbReference type="Gene3D" id="1.20.120.530">
    <property type="entry name" value="GntR ligand-binding domain-like"/>
    <property type="match status" value="1"/>
</dbReference>
<dbReference type="InterPro" id="IPR000524">
    <property type="entry name" value="Tscrpt_reg_HTH_GntR"/>
</dbReference>
<organism evidence="6 7">
    <name type="scientific">Labedella endophytica</name>
    <dbReference type="NCBI Taxonomy" id="1523160"/>
    <lineage>
        <taxon>Bacteria</taxon>
        <taxon>Bacillati</taxon>
        <taxon>Actinomycetota</taxon>
        <taxon>Actinomycetes</taxon>
        <taxon>Micrococcales</taxon>
        <taxon>Microbacteriaceae</taxon>
        <taxon>Labedella</taxon>
    </lineage>
</organism>
<dbReference type="PANTHER" id="PTHR43537">
    <property type="entry name" value="TRANSCRIPTIONAL REGULATOR, GNTR FAMILY"/>
    <property type="match status" value="1"/>
</dbReference>
<dbReference type="SUPFAM" id="SSF46785">
    <property type="entry name" value="Winged helix' DNA-binding domain"/>
    <property type="match status" value="1"/>
</dbReference>
<proteinExistence type="predicted"/>
<evidence type="ECO:0000256" key="2">
    <source>
        <dbReference type="ARBA" id="ARBA00023125"/>
    </source>
</evidence>
<name>A0A3S0X729_9MICO</name>
<dbReference type="EMBL" id="RZGZ01000002">
    <property type="protein sequence ID" value="RUR00846.1"/>
    <property type="molecule type" value="Genomic_DNA"/>
</dbReference>
<keyword evidence="7" id="KW-1185">Reference proteome</keyword>
<dbReference type="CDD" id="cd07377">
    <property type="entry name" value="WHTH_GntR"/>
    <property type="match status" value="1"/>
</dbReference>
<dbReference type="AlphaFoldDB" id="A0A3S0X729"/>
<dbReference type="Pfam" id="PF00392">
    <property type="entry name" value="GntR"/>
    <property type="match status" value="1"/>
</dbReference>
<evidence type="ECO:0000259" key="5">
    <source>
        <dbReference type="PROSITE" id="PS50949"/>
    </source>
</evidence>
<dbReference type="InterPro" id="IPR036390">
    <property type="entry name" value="WH_DNA-bd_sf"/>
</dbReference>
<dbReference type="InterPro" id="IPR008920">
    <property type="entry name" value="TF_FadR/GntR_C"/>
</dbReference>